<dbReference type="InterPro" id="IPR000498">
    <property type="entry name" value="OmpA-like_TM_dom"/>
</dbReference>
<dbReference type="Gene3D" id="2.40.160.20">
    <property type="match status" value="1"/>
</dbReference>
<dbReference type="EMBL" id="UOFR01000056">
    <property type="protein sequence ID" value="VAW97940.1"/>
    <property type="molecule type" value="Genomic_DNA"/>
</dbReference>
<sequence>MKTKRIVILFFTITAAFFISPTAALAGAESGIYLGIGTGEAALTVKGTDPTDGDYNLDDSDIGYKIYAGYNFGLVPFIDIAAEFSYVDLGKTSASFGNGNPINYEITGPNAFGLIGLNFGPFGIFAKAAS</sequence>
<organism evidence="2">
    <name type="scientific">hydrothermal vent metagenome</name>
    <dbReference type="NCBI Taxonomy" id="652676"/>
    <lineage>
        <taxon>unclassified sequences</taxon>
        <taxon>metagenomes</taxon>
        <taxon>ecological metagenomes</taxon>
    </lineage>
</organism>
<protein>
    <recommendedName>
        <fullName evidence="1">Outer membrane protein OmpA-like transmembrane domain-containing protein</fullName>
    </recommendedName>
</protein>
<accession>A0A3B1A8N6</accession>
<proteinExistence type="predicted"/>
<evidence type="ECO:0000259" key="1">
    <source>
        <dbReference type="Pfam" id="PF01389"/>
    </source>
</evidence>
<dbReference type="Pfam" id="PF01389">
    <property type="entry name" value="OmpA_membrane"/>
    <property type="match status" value="1"/>
</dbReference>
<reference evidence="2" key="1">
    <citation type="submission" date="2018-06" db="EMBL/GenBank/DDBJ databases">
        <authorList>
            <person name="Zhirakovskaya E."/>
        </authorList>
    </citation>
    <scope>NUCLEOTIDE SEQUENCE</scope>
</reference>
<dbReference type="SUPFAM" id="SSF56925">
    <property type="entry name" value="OMPA-like"/>
    <property type="match status" value="1"/>
</dbReference>
<feature type="domain" description="Outer membrane protein OmpA-like transmembrane" evidence="1">
    <location>
        <begin position="29"/>
        <end position="96"/>
    </location>
</feature>
<gene>
    <name evidence="2" type="ORF">MNBD_GAMMA21-695</name>
</gene>
<evidence type="ECO:0000313" key="2">
    <source>
        <dbReference type="EMBL" id="VAW97940.1"/>
    </source>
</evidence>
<dbReference type="AlphaFoldDB" id="A0A3B1A8N6"/>
<dbReference type="InterPro" id="IPR011250">
    <property type="entry name" value="OMP/PagP_B-barrel"/>
</dbReference>
<name>A0A3B1A8N6_9ZZZZ</name>
<dbReference type="GO" id="GO:0009279">
    <property type="term" value="C:cell outer membrane"/>
    <property type="evidence" value="ECO:0007669"/>
    <property type="project" value="InterPro"/>
</dbReference>